<dbReference type="AlphaFoldDB" id="A0A0A9A7V4"/>
<proteinExistence type="predicted"/>
<protein>
    <submittedName>
        <fullName evidence="1">Uncharacterized protein</fullName>
    </submittedName>
</protein>
<organism evidence="1">
    <name type="scientific">Arundo donax</name>
    <name type="common">Giant reed</name>
    <name type="synonym">Donax arundinaceus</name>
    <dbReference type="NCBI Taxonomy" id="35708"/>
    <lineage>
        <taxon>Eukaryota</taxon>
        <taxon>Viridiplantae</taxon>
        <taxon>Streptophyta</taxon>
        <taxon>Embryophyta</taxon>
        <taxon>Tracheophyta</taxon>
        <taxon>Spermatophyta</taxon>
        <taxon>Magnoliopsida</taxon>
        <taxon>Liliopsida</taxon>
        <taxon>Poales</taxon>
        <taxon>Poaceae</taxon>
        <taxon>PACMAD clade</taxon>
        <taxon>Arundinoideae</taxon>
        <taxon>Arundineae</taxon>
        <taxon>Arundo</taxon>
    </lineage>
</organism>
<name>A0A0A9A7V4_ARUDO</name>
<evidence type="ECO:0000313" key="1">
    <source>
        <dbReference type="EMBL" id="JAD47779.1"/>
    </source>
</evidence>
<reference evidence="1" key="1">
    <citation type="submission" date="2014-09" db="EMBL/GenBank/DDBJ databases">
        <authorList>
            <person name="Magalhaes I.L.F."/>
            <person name="Oliveira U."/>
            <person name="Santos F.R."/>
            <person name="Vidigal T.H.D.A."/>
            <person name="Brescovit A.D."/>
            <person name="Santos A.J."/>
        </authorList>
    </citation>
    <scope>NUCLEOTIDE SEQUENCE</scope>
    <source>
        <tissue evidence="1">Shoot tissue taken approximately 20 cm above the soil surface</tissue>
    </source>
</reference>
<dbReference type="EMBL" id="GBRH01250116">
    <property type="protein sequence ID" value="JAD47779.1"/>
    <property type="molecule type" value="Transcribed_RNA"/>
</dbReference>
<reference evidence="1" key="2">
    <citation type="journal article" date="2015" name="Data Brief">
        <title>Shoot transcriptome of the giant reed, Arundo donax.</title>
        <authorList>
            <person name="Barrero R.A."/>
            <person name="Guerrero F.D."/>
            <person name="Moolhuijzen P."/>
            <person name="Goolsby J.A."/>
            <person name="Tidwell J."/>
            <person name="Bellgard S.E."/>
            <person name="Bellgard M.I."/>
        </authorList>
    </citation>
    <scope>NUCLEOTIDE SEQUENCE</scope>
    <source>
        <tissue evidence="1">Shoot tissue taken approximately 20 cm above the soil surface</tissue>
    </source>
</reference>
<accession>A0A0A9A7V4</accession>
<sequence length="43" mass="5189">MLNLVIKLTTNALHYYLKCHKQPPRSVLCGYYVCKFLRVNKRY</sequence>